<proteinExistence type="evidence at transcript level"/>
<protein>
    <submittedName>
        <fullName evidence="8">Uncharacterized protein LOC100184402</fullName>
    </submittedName>
</protein>
<evidence type="ECO:0000256" key="2">
    <source>
        <dbReference type="ARBA" id="ARBA00022692"/>
    </source>
</evidence>
<evidence type="ECO:0000259" key="7">
    <source>
        <dbReference type="PROSITE" id="PS51225"/>
    </source>
</evidence>
<feature type="transmembrane region" description="Helical" evidence="6">
    <location>
        <begin position="89"/>
        <end position="110"/>
    </location>
</feature>
<feature type="domain" description="MARVEL" evidence="7">
    <location>
        <begin position="10"/>
        <end position="149"/>
    </location>
</feature>
<dbReference type="AlphaFoldDB" id="A0A6F9DI45"/>
<sequence>MSSVGKDAGFLTSMDGIFKGAQFVVSLITLILCSASHYWSVAGAGAMAYVNFVASFCCITLLISAFIYFCKLYNGVCLNRLPWKLLEMAYAGGCAVLYFISMCVSAAQANTFRNTPGDFDELFIACAIFSVIAMVIFLVYGFIIFRGNEPRSAKPRDVST</sequence>
<evidence type="ECO:0000256" key="5">
    <source>
        <dbReference type="PROSITE-ProRule" id="PRU00581"/>
    </source>
</evidence>
<evidence type="ECO:0000256" key="1">
    <source>
        <dbReference type="ARBA" id="ARBA00004141"/>
    </source>
</evidence>
<dbReference type="EMBL" id="LR787009">
    <property type="protein sequence ID" value="CAB3262871.1"/>
    <property type="molecule type" value="mRNA"/>
</dbReference>
<evidence type="ECO:0000256" key="4">
    <source>
        <dbReference type="ARBA" id="ARBA00023136"/>
    </source>
</evidence>
<keyword evidence="3 6" id="KW-1133">Transmembrane helix</keyword>
<evidence type="ECO:0000313" key="8">
    <source>
        <dbReference type="EMBL" id="CAB3262871.1"/>
    </source>
</evidence>
<keyword evidence="2 5" id="KW-0812">Transmembrane</keyword>
<reference evidence="8" key="1">
    <citation type="submission" date="2020-04" db="EMBL/GenBank/DDBJ databases">
        <authorList>
            <person name="Neveu A P."/>
        </authorList>
    </citation>
    <scope>NUCLEOTIDE SEQUENCE</scope>
    <source>
        <tissue evidence="8">Whole embryo</tissue>
    </source>
</reference>
<evidence type="ECO:0000256" key="3">
    <source>
        <dbReference type="ARBA" id="ARBA00022989"/>
    </source>
</evidence>
<comment type="subcellular location">
    <subcellularLocation>
        <location evidence="1">Membrane</location>
        <topology evidence="1">Multi-pass membrane protein</topology>
    </subcellularLocation>
</comment>
<keyword evidence="4 5" id="KW-0472">Membrane</keyword>
<dbReference type="PANTHER" id="PTHR22776">
    <property type="entry name" value="MARVEL-CONTAINING POTENTIAL LIPID RAFT-ASSOCIATED PROTEIN"/>
    <property type="match status" value="1"/>
</dbReference>
<feature type="transmembrane region" description="Helical" evidence="6">
    <location>
        <begin position="122"/>
        <end position="145"/>
    </location>
</feature>
<organism evidence="8">
    <name type="scientific">Phallusia mammillata</name>
    <dbReference type="NCBI Taxonomy" id="59560"/>
    <lineage>
        <taxon>Eukaryota</taxon>
        <taxon>Metazoa</taxon>
        <taxon>Chordata</taxon>
        <taxon>Tunicata</taxon>
        <taxon>Ascidiacea</taxon>
        <taxon>Phlebobranchia</taxon>
        <taxon>Ascidiidae</taxon>
        <taxon>Phallusia</taxon>
    </lineage>
</organism>
<dbReference type="GO" id="GO:0016020">
    <property type="term" value="C:membrane"/>
    <property type="evidence" value="ECO:0007669"/>
    <property type="project" value="UniProtKB-SubCell"/>
</dbReference>
<dbReference type="PANTHER" id="PTHR22776:SF97">
    <property type="entry name" value="RE01453P"/>
    <property type="match status" value="1"/>
</dbReference>
<feature type="transmembrane region" description="Helical" evidence="6">
    <location>
        <begin position="21"/>
        <end position="40"/>
    </location>
</feature>
<accession>A0A6F9DI45</accession>
<dbReference type="InterPro" id="IPR008253">
    <property type="entry name" value="Marvel"/>
</dbReference>
<feature type="transmembrane region" description="Helical" evidence="6">
    <location>
        <begin position="46"/>
        <end position="69"/>
    </location>
</feature>
<name>A0A6F9DI45_9ASCI</name>
<dbReference type="PROSITE" id="PS51225">
    <property type="entry name" value="MARVEL"/>
    <property type="match status" value="1"/>
</dbReference>
<evidence type="ECO:0000256" key="6">
    <source>
        <dbReference type="SAM" id="Phobius"/>
    </source>
</evidence>
<dbReference type="Pfam" id="PF01284">
    <property type="entry name" value="MARVEL"/>
    <property type="match status" value="1"/>
</dbReference>
<gene>
    <name evidence="8" type="primary">LOC100184402-001</name>
</gene>
<dbReference type="InterPro" id="IPR050578">
    <property type="entry name" value="MARVEL-CKLF_proteins"/>
</dbReference>